<name>A0ABS8UTR9_DATST</name>
<dbReference type="Proteomes" id="UP000823775">
    <property type="component" value="Unassembled WGS sequence"/>
</dbReference>
<accession>A0ABS8UTR9</accession>
<protein>
    <submittedName>
        <fullName evidence="2">Uncharacterized protein</fullName>
    </submittedName>
</protein>
<evidence type="ECO:0000313" key="2">
    <source>
        <dbReference type="EMBL" id="MCD9561546.1"/>
    </source>
</evidence>
<gene>
    <name evidence="2" type="ORF">HAX54_020713</name>
</gene>
<dbReference type="EMBL" id="JACEIK010002498">
    <property type="protein sequence ID" value="MCD9561546.1"/>
    <property type="molecule type" value="Genomic_DNA"/>
</dbReference>
<keyword evidence="3" id="KW-1185">Reference proteome</keyword>
<reference evidence="2 3" key="1">
    <citation type="journal article" date="2021" name="BMC Genomics">
        <title>Datura genome reveals duplications of psychoactive alkaloid biosynthetic genes and high mutation rate following tissue culture.</title>
        <authorList>
            <person name="Rajewski A."/>
            <person name="Carter-House D."/>
            <person name="Stajich J."/>
            <person name="Litt A."/>
        </authorList>
    </citation>
    <scope>NUCLEOTIDE SEQUENCE [LARGE SCALE GENOMIC DNA]</scope>
    <source>
        <strain evidence="2">AR-01</strain>
    </source>
</reference>
<proteinExistence type="predicted"/>
<evidence type="ECO:0000256" key="1">
    <source>
        <dbReference type="SAM" id="MobiDB-lite"/>
    </source>
</evidence>
<evidence type="ECO:0000313" key="3">
    <source>
        <dbReference type="Proteomes" id="UP000823775"/>
    </source>
</evidence>
<comment type="caution">
    <text evidence="2">The sequence shown here is derived from an EMBL/GenBank/DDBJ whole genome shotgun (WGS) entry which is preliminary data.</text>
</comment>
<sequence>MAMAIGDPPPLEEPPKARYVDALNPSPHKATRKGKLEVLKTISYVHGEPCLLWEEEEELDEMIIEEQLQYAIGECKMGFLSNKIPTYLTNPNGVLIQPLSKPAFYLKAKNGYHQM</sequence>
<organism evidence="2 3">
    <name type="scientific">Datura stramonium</name>
    <name type="common">Jimsonweed</name>
    <name type="synonym">Common thornapple</name>
    <dbReference type="NCBI Taxonomy" id="4076"/>
    <lineage>
        <taxon>Eukaryota</taxon>
        <taxon>Viridiplantae</taxon>
        <taxon>Streptophyta</taxon>
        <taxon>Embryophyta</taxon>
        <taxon>Tracheophyta</taxon>
        <taxon>Spermatophyta</taxon>
        <taxon>Magnoliopsida</taxon>
        <taxon>eudicotyledons</taxon>
        <taxon>Gunneridae</taxon>
        <taxon>Pentapetalae</taxon>
        <taxon>asterids</taxon>
        <taxon>lamiids</taxon>
        <taxon>Solanales</taxon>
        <taxon>Solanaceae</taxon>
        <taxon>Solanoideae</taxon>
        <taxon>Datureae</taxon>
        <taxon>Datura</taxon>
    </lineage>
</organism>
<feature type="region of interest" description="Disordered" evidence="1">
    <location>
        <begin position="1"/>
        <end position="26"/>
    </location>
</feature>